<evidence type="ECO:0000256" key="1">
    <source>
        <dbReference type="HAMAP-Rule" id="MF_00934"/>
    </source>
</evidence>
<feature type="active site" description="Proton acceptor" evidence="1">
    <location>
        <position position="160"/>
    </location>
</feature>
<reference evidence="2" key="1">
    <citation type="submission" date="2021-05" db="EMBL/GenBank/DDBJ databases">
        <authorList>
            <person name="Tanabe Y."/>
        </authorList>
    </citation>
    <scope>NUCLEOTIDE SEQUENCE</scope>
    <source>
        <strain evidence="2">BOTRYCO-1</strain>
    </source>
</reference>
<sequence length="276" mass="30562">MNYRHAYHAGNFADVWKHLALVFCLDHLALKEAPFRVLDVFAGIGCYDLKSDEAQRSPEWQDGIGRLWAAEAPPVVRRYLEAVVSAGDGPMTYPGSPALIAQGLRRQDKGLFCELHPEDFQALTLYFSSSRNLKIECRDGWEAIRAHLPPIERRGLVLIDPPFEQKGEFARLVQALNDGLERWATGTYILWHADKDRDQTRHYRAALAQTGARLLGADLQVAAPHEGVGLVSCGLTIANPPFGLEDALKEAGAYLAALFSRGSVSKAEIAQISGRW</sequence>
<keyword evidence="3" id="KW-1185">Reference proteome</keyword>
<keyword evidence="1" id="KW-0698">rRNA processing</keyword>
<feature type="binding site" evidence="1">
    <location>
        <position position="41"/>
    </location>
    <ligand>
        <name>S-adenosyl-L-methionine</name>
        <dbReference type="ChEBI" id="CHEBI:59789"/>
    </ligand>
</feature>
<dbReference type="GO" id="GO:0032259">
    <property type="term" value="P:methylation"/>
    <property type="evidence" value="ECO:0007669"/>
    <property type="project" value="UniProtKB-KW"/>
</dbReference>
<feature type="binding site" evidence="1">
    <location>
        <position position="160"/>
    </location>
    <ligand>
        <name>S-adenosyl-L-methionine</name>
        <dbReference type="ChEBI" id="CHEBI:59789"/>
    </ligand>
</feature>
<dbReference type="PANTHER" id="PTHR37426">
    <property type="entry name" value="RIBOSOMAL RNA LARGE SUBUNIT METHYLTRANSFERASE J"/>
    <property type="match status" value="1"/>
</dbReference>
<keyword evidence="1" id="KW-0949">S-adenosyl-L-methionine</keyword>
<name>A0ABQ4PTC4_9PROT</name>
<dbReference type="InterPro" id="IPR029063">
    <property type="entry name" value="SAM-dependent_MTases_sf"/>
</dbReference>
<dbReference type="InterPro" id="IPR007473">
    <property type="entry name" value="RlmJ"/>
</dbReference>
<dbReference type="Proteomes" id="UP001161064">
    <property type="component" value="Unassembled WGS sequence"/>
</dbReference>
<feature type="binding site" evidence="1">
    <location>
        <begin position="139"/>
        <end position="140"/>
    </location>
    <ligand>
        <name>S-adenosyl-L-methionine</name>
        <dbReference type="ChEBI" id="CHEBI:59789"/>
    </ligand>
</feature>
<proteinExistence type="inferred from homology"/>
<comment type="subunit">
    <text evidence="1">Monomer.</text>
</comment>
<dbReference type="GO" id="GO:0008168">
    <property type="term" value="F:methyltransferase activity"/>
    <property type="evidence" value="ECO:0007669"/>
    <property type="project" value="UniProtKB-KW"/>
</dbReference>
<comment type="catalytic activity">
    <reaction evidence="1">
        <text>adenosine(2030) in 23S rRNA + S-adenosyl-L-methionine = N(6)-methyladenosine(2030) in 23S rRNA + S-adenosyl-L-homocysteine + H(+)</text>
        <dbReference type="Rhea" id="RHEA:43736"/>
        <dbReference type="Rhea" id="RHEA-COMP:10668"/>
        <dbReference type="Rhea" id="RHEA-COMP:10669"/>
        <dbReference type="ChEBI" id="CHEBI:15378"/>
        <dbReference type="ChEBI" id="CHEBI:57856"/>
        <dbReference type="ChEBI" id="CHEBI:59789"/>
        <dbReference type="ChEBI" id="CHEBI:74411"/>
        <dbReference type="ChEBI" id="CHEBI:74449"/>
        <dbReference type="EC" id="2.1.1.266"/>
    </reaction>
</comment>
<dbReference type="Pfam" id="PF04378">
    <property type="entry name" value="RsmJ"/>
    <property type="match status" value="1"/>
</dbReference>
<dbReference type="EC" id="2.1.1.266" evidence="1"/>
<dbReference type="SUPFAM" id="SSF53335">
    <property type="entry name" value="S-adenosyl-L-methionine-dependent methyltransferases"/>
    <property type="match status" value="1"/>
</dbReference>
<dbReference type="RefSeq" id="WP_284358702.1">
    <property type="nucleotide sequence ID" value="NZ_BPFZ01000002.1"/>
</dbReference>
<keyword evidence="1" id="KW-0694">RNA-binding</keyword>
<comment type="caution">
    <text evidence="2">The sequence shown here is derived from an EMBL/GenBank/DDBJ whole genome shotgun (WGS) entry which is preliminary data.</text>
</comment>
<gene>
    <name evidence="1 2" type="primary">rlmJ</name>
    <name evidence="2" type="ORF">PsB1_0370</name>
</gene>
<evidence type="ECO:0000313" key="3">
    <source>
        <dbReference type="Proteomes" id="UP001161064"/>
    </source>
</evidence>
<protein>
    <recommendedName>
        <fullName evidence="1">Ribosomal RNA large subunit methyltransferase J</fullName>
        <ecNumber evidence="1">2.1.1.266</ecNumber>
    </recommendedName>
    <alternativeName>
        <fullName evidence="1">23S rRNA (adenine(2030)-N6)-methyltransferase</fullName>
    </alternativeName>
    <alternativeName>
        <fullName evidence="1">23S rRNA m6A2030 methyltransferase</fullName>
    </alternativeName>
</protein>
<dbReference type="Gene3D" id="3.40.50.150">
    <property type="entry name" value="Vaccinia Virus protein VP39"/>
    <property type="match status" value="1"/>
</dbReference>
<comment type="function">
    <text evidence="1">Specifically methylates the adenine in position 2030 of 23S rRNA.</text>
</comment>
<accession>A0ABQ4PTC4</accession>
<keyword evidence="1" id="KW-0808">Transferase</keyword>
<keyword evidence="1 2" id="KW-0489">Methyltransferase</keyword>
<feature type="binding site" evidence="1">
    <location>
        <position position="18"/>
    </location>
    <ligand>
        <name>S-adenosyl-L-methionine</name>
        <dbReference type="ChEBI" id="CHEBI:59789"/>
    </ligand>
</feature>
<reference evidence="2" key="2">
    <citation type="journal article" date="2023" name="ISME Commun">
        <title>Characterization of a bloom-associated alphaproteobacterial lineage, 'Candidatus Phycosocius': insights into freshwater algal-bacterial interactions.</title>
        <authorList>
            <person name="Tanabe Y."/>
            <person name="Yamaguchi H."/>
            <person name="Yoshida M."/>
            <person name="Kai A."/>
            <person name="Okazaki Y."/>
        </authorList>
    </citation>
    <scope>NUCLEOTIDE SEQUENCE</scope>
    <source>
        <strain evidence="2">BOTRYCO-1</strain>
    </source>
</reference>
<comment type="similarity">
    <text evidence="1">Belongs to the RlmJ family.</text>
</comment>
<evidence type="ECO:0000313" key="2">
    <source>
        <dbReference type="EMBL" id="GIU66216.1"/>
    </source>
</evidence>
<dbReference type="EMBL" id="BPFZ01000002">
    <property type="protein sequence ID" value="GIU66216.1"/>
    <property type="molecule type" value="Genomic_DNA"/>
</dbReference>
<dbReference type="PANTHER" id="PTHR37426:SF1">
    <property type="entry name" value="RIBOSOMAL RNA LARGE SUBUNIT METHYLTRANSFERASE J"/>
    <property type="match status" value="1"/>
</dbReference>
<feature type="binding site" evidence="1">
    <location>
        <position position="96"/>
    </location>
    <ligand>
        <name>S-adenosyl-L-methionine</name>
        <dbReference type="ChEBI" id="CHEBI:59789"/>
    </ligand>
</feature>
<organism evidence="2 3">
    <name type="scientific">Candidatus Phycosocius spiralis</name>
    <dbReference type="NCBI Taxonomy" id="2815099"/>
    <lineage>
        <taxon>Bacteria</taxon>
        <taxon>Pseudomonadati</taxon>
        <taxon>Pseudomonadota</taxon>
        <taxon>Alphaproteobacteria</taxon>
        <taxon>Caulobacterales</taxon>
        <taxon>Caulobacterales incertae sedis</taxon>
        <taxon>Candidatus Phycosocius</taxon>
    </lineage>
</organism>
<feature type="site" description="Interaction with substrate rRNA" evidence="1">
    <location>
        <position position="3"/>
    </location>
</feature>
<feature type="binding site" evidence="1">
    <location>
        <position position="114"/>
    </location>
    <ligand>
        <name>S-adenosyl-L-methionine</name>
        <dbReference type="ChEBI" id="CHEBI:59789"/>
    </ligand>
</feature>
<dbReference type="HAMAP" id="MF_00934">
    <property type="entry name" value="23SrRNA_methyltr_J"/>
    <property type="match status" value="1"/>
</dbReference>